<evidence type="ECO:0000313" key="1">
    <source>
        <dbReference type="EMBL" id="MDC0677874.1"/>
    </source>
</evidence>
<comment type="caution">
    <text evidence="1">The sequence shown here is derived from an EMBL/GenBank/DDBJ whole genome shotgun (WGS) entry which is preliminary data.</text>
</comment>
<evidence type="ECO:0000313" key="2">
    <source>
        <dbReference type="Proteomes" id="UP001217485"/>
    </source>
</evidence>
<dbReference type="RefSeq" id="WP_272094622.1">
    <property type="nucleotide sequence ID" value="NZ_JAQNDK010000001.1"/>
</dbReference>
<reference evidence="1 2" key="1">
    <citation type="submission" date="2023-01" db="EMBL/GenBank/DDBJ databases">
        <title>Minimal conservation of predation-associated metabolite biosynthetic gene clusters underscores biosynthetic potential of Myxococcota including descriptions for ten novel species: Archangium lansinium sp. nov., Myxococcus landrumus sp. nov., Nannocystis bai.</title>
        <authorList>
            <person name="Ahearne A."/>
            <person name="Stevens C."/>
            <person name="Dowd S."/>
        </authorList>
    </citation>
    <scope>NUCLEOTIDE SEQUENCE [LARGE SCALE GENOMIC DNA]</scope>
    <source>
        <strain evidence="1 2">WIWO2</strain>
    </source>
</reference>
<protein>
    <submittedName>
        <fullName evidence="1">Uncharacterized protein</fullName>
    </submittedName>
</protein>
<organism evidence="1 2">
    <name type="scientific">Sorangium atrum</name>
    <dbReference type="NCBI Taxonomy" id="2995308"/>
    <lineage>
        <taxon>Bacteria</taxon>
        <taxon>Pseudomonadati</taxon>
        <taxon>Myxococcota</taxon>
        <taxon>Polyangia</taxon>
        <taxon>Polyangiales</taxon>
        <taxon>Polyangiaceae</taxon>
        <taxon>Sorangium</taxon>
    </lineage>
</organism>
<keyword evidence="2" id="KW-1185">Reference proteome</keyword>
<accession>A0ABT5BUR7</accession>
<dbReference type="EMBL" id="JAQNDK010000001">
    <property type="protein sequence ID" value="MDC0677874.1"/>
    <property type="molecule type" value="Genomic_DNA"/>
</dbReference>
<sequence length="166" mass="19177">MITLEQARRVVQVYVEQREAAWFDRTVLDRGGYWFFRVGYVGSCGVIVDKADGRLSVMGSALSLDDCFWGHEHGFSPDLVRLRIKKVHDEGRTIEFLLYLVTAGPPRQPNPNPKRAWLADRLRALPCEFGPERLWLSIPSFRESLNQGWFEFDVLEPCEQVGHVRQ</sequence>
<name>A0ABT5BUR7_9BACT</name>
<gene>
    <name evidence="1" type="ORF">POL72_09045</name>
</gene>
<dbReference type="Proteomes" id="UP001217485">
    <property type="component" value="Unassembled WGS sequence"/>
</dbReference>
<proteinExistence type="predicted"/>